<name>A0ABX2TFN9_9PROT</name>
<dbReference type="SUPFAM" id="SSF52540">
    <property type="entry name" value="P-loop containing nucleoside triphosphate hydrolases"/>
    <property type="match status" value="1"/>
</dbReference>
<keyword evidence="6 7" id="KW-0472">Membrane</keyword>
<dbReference type="NCBIfam" id="TIGR01842">
    <property type="entry name" value="type_I_sec_PrtD"/>
    <property type="match status" value="1"/>
</dbReference>
<accession>A0ABX2TFN9</accession>
<dbReference type="Gene3D" id="3.40.50.300">
    <property type="entry name" value="P-loop containing nucleotide triphosphate hydrolases"/>
    <property type="match status" value="1"/>
</dbReference>
<dbReference type="InterPro" id="IPR010128">
    <property type="entry name" value="ATPase_T1SS_PrtD-like"/>
</dbReference>
<dbReference type="Gene3D" id="1.20.1560.10">
    <property type="entry name" value="ABC transporter type 1, transmembrane domain"/>
    <property type="match status" value="1"/>
</dbReference>
<feature type="transmembrane region" description="Helical" evidence="7">
    <location>
        <begin position="222"/>
        <end position="240"/>
    </location>
</feature>
<proteinExistence type="predicted"/>
<evidence type="ECO:0000256" key="6">
    <source>
        <dbReference type="ARBA" id="ARBA00023136"/>
    </source>
</evidence>
<evidence type="ECO:0000313" key="10">
    <source>
        <dbReference type="EMBL" id="NYZ23141.1"/>
    </source>
</evidence>
<keyword evidence="4" id="KW-0067">ATP-binding</keyword>
<feature type="transmembrane region" description="Helical" evidence="7">
    <location>
        <begin position="131"/>
        <end position="149"/>
    </location>
</feature>
<dbReference type="InterPro" id="IPR036640">
    <property type="entry name" value="ABC1_TM_sf"/>
</dbReference>
<dbReference type="InterPro" id="IPR011527">
    <property type="entry name" value="ABC1_TM_dom"/>
</dbReference>
<evidence type="ECO:0000259" key="8">
    <source>
        <dbReference type="PROSITE" id="PS50893"/>
    </source>
</evidence>
<feature type="domain" description="ABC transporter" evidence="8">
    <location>
        <begin position="306"/>
        <end position="541"/>
    </location>
</feature>
<dbReference type="PROSITE" id="PS50929">
    <property type="entry name" value="ABC_TM1F"/>
    <property type="match status" value="1"/>
</dbReference>
<organism evidence="10 11">
    <name type="scientific">Azospirillum oleiclasticum</name>
    <dbReference type="NCBI Taxonomy" id="2735135"/>
    <lineage>
        <taxon>Bacteria</taxon>
        <taxon>Pseudomonadati</taxon>
        <taxon>Pseudomonadota</taxon>
        <taxon>Alphaproteobacteria</taxon>
        <taxon>Rhodospirillales</taxon>
        <taxon>Azospirillaceae</taxon>
        <taxon>Azospirillum</taxon>
    </lineage>
</organism>
<dbReference type="InterPro" id="IPR017871">
    <property type="entry name" value="ABC_transporter-like_CS"/>
</dbReference>
<dbReference type="PROSITE" id="PS50893">
    <property type="entry name" value="ABC_TRANSPORTER_2"/>
    <property type="match status" value="1"/>
</dbReference>
<comment type="caution">
    <text evidence="10">The sequence shown here is derived from an EMBL/GenBank/DDBJ whole genome shotgun (WGS) entry which is preliminary data.</text>
</comment>
<keyword evidence="11" id="KW-1185">Reference proteome</keyword>
<feature type="transmembrane region" description="Helical" evidence="7">
    <location>
        <begin position="34"/>
        <end position="54"/>
    </location>
</feature>
<evidence type="ECO:0000256" key="7">
    <source>
        <dbReference type="SAM" id="Phobius"/>
    </source>
</evidence>
<feature type="domain" description="ABC transmembrane type-1" evidence="9">
    <location>
        <begin position="1"/>
        <end position="275"/>
    </location>
</feature>
<dbReference type="PROSITE" id="PS00211">
    <property type="entry name" value="ABC_TRANSPORTER_1"/>
    <property type="match status" value="1"/>
</dbReference>
<evidence type="ECO:0000256" key="4">
    <source>
        <dbReference type="ARBA" id="ARBA00022840"/>
    </source>
</evidence>
<reference evidence="10 11" key="1">
    <citation type="submission" date="2020-05" db="EMBL/GenBank/DDBJ databases">
        <title>Azospirillum oleiclasticum sp. nov, a nitrogen-fixing and heavy crude oil-emulsifying bacterium isolated from the crude oil of Yumen Oilfield.</title>
        <authorList>
            <person name="Wu D."/>
            <person name="Cai M."/>
            <person name="Zhang X."/>
        </authorList>
    </citation>
    <scope>NUCLEOTIDE SEQUENCE [LARGE SCALE GENOMIC DNA]</scope>
    <source>
        <strain evidence="10 11">ROY-1-1-2</strain>
    </source>
</reference>
<evidence type="ECO:0000256" key="1">
    <source>
        <dbReference type="ARBA" id="ARBA00004651"/>
    </source>
</evidence>
<gene>
    <name evidence="10" type="ORF">HND93_25820</name>
</gene>
<keyword evidence="3" id="KW-0547">Nucleotide-binding</keyword>
<keyword evidence="2 7" id="KW-0812">Transmembrane</keyword>
<dbReference type="PANTHER" id="PTHR24221:SF248">
    <property type="entry name" value="ABC TRANSPORTER TRANSMEMBRANE REGION"/>
    <property type="match status" value="1"/>
</dbReference>
<dbReference type="SMART" id="SM00382">
    <property type="entry name" value="AAA"/>
    <property type="match status" value="1"/>
</dbReference>
<dbReference type="EMBL" id="JABFDB010000025">
    <property type="protein sequence ID" value="NYZ23141.1"/>
    <property type="molecule type" value="Genomic_DNA"/>
</dbReference>
<dbReference type="SUPFAM" id="SSF90123">
    <property type="entry name" value="ABC transporter transmembrane region"/>
    <property type="match status" value="1"/>
</dbReference>
<protein>
    <submittedName>
        <fullName evidence="10">Type I secretion system permease/ATPase</fullName>
    </submittedName>
</protein>
<dbReference type="Proteomes" id="UP000584642">
    <property type="component" value="Unassembled WGS sequence"/>
</dbReference>
<dbReference type="PANTHER" id="PTHR24221">
    <property type="entry name" value="ATP-BINDING CASSETTE SUB-FAMILY B"/>
    <property type="match status" value="1"/>
</dbReference>
<evidence type="ECO:0000256" key="2">
    <source>
        <dbReference type="ARBA" id="ARBA00022692"/>
    </source>
</evidence>
<dbReference type="Pfam" id="PF00664">
    <property type="entry name" value="ABC_membrane"/>
    <property type="match status" value="1"/>
</dbReference>
<evidence type="ECO:0000259" key="9">
    <source>
        <dbReference type="PROSITE" id="PS50929"/>
    </source>
</evidence>
<dbReference type="InterPro" id="IPR003593">
    <property type="entry name" value="AAA+_ATPase"/>
</dbReference>
<dbReference type="InterPro" id="IPR003439">
    <property type="entry name" value="ABC_transporter-like_ATP-bd"/>
</dbReference>
<sequence length="555" mass="58446">MLFSCAINLLFLAPTLYMLQVYDRVIASGNINTLIALTVAVTIAYAAQSTLDAVRGRLLLRSGNLFNENLRERVFQAEMADAVTRRGPAVGTGARDLDQVRAFLGGPAMMAMMDAPWVPLFVAVIALLHPLLAVALVCGTAALLLLAVLNEALIAGPTRTGNAESAEAQTFFDAVMRNAQVVCAMGMSDALTARWNDRRDRATAALTGAADRGGAVSALVKFLRLFLQSFVLGLGAWLAIAQEMSAGSMFAAVFLLARALAPVELAVGSWRSIVLARQAWRRLDELLQRHPEPPAAMTIPQPRGAVAVTQLGWLPDGVEQPVIRGVEFMLEPGEALGVVGPSGAGKSTLLRLLVGIHRPTAGSVRIDGADLAAWNRTQLGGLIGYLPQEVELLAGSIRDNIARFQDAPPEAVVAAAEAAGCHAMIMGLPKGYDTEVGDGGMILSGGQRQRVGLSRALFGAPRLIVLDEPNANLDAAGEEQLMDSLDALKASGATLVIAAQRPRVLETVDRILVLRNGQPDIIGERAAVLARLMRPAAPVPTLPGATVVSLKGGTG</sequence>
<feature type="transmembrane region" description="Helical" evidence="7">
    <location>
        <begin position="102"/>
        <end position="125"/>
    </location>
</feature>
<keyword evidence="5 7" id="KW-1133">Transmembrane helix</keyword>
<evidence type="ECO:0000256" key="5">
    <source>
        <dbReference type="ARBA" id="ARBA00022989"/>
    </source>
</evidence>
<evidence type="ECO:0000313" key="11">
    <source>
        <dbReference type="Proteomes" id="UP000584642"/>
    </source>
</evidence>
<comment type="subcellular location">
    <subcellularLocation>
        <location evidence="1">Cell membrane</location>
        <topology evidence="1">Multi-pass membrane protein</topology>
    </subcellularLocation>
</comment>
<evidence type="ECO:0000256" key="3">
    <source>
        <dbReference type="ARBA" id="ARBA00022741"/>
    </source>
</evidence>
<dbReference type="InterPro" id="IPR027417">
    <property type="entry name" value="P-loop_NTPase"/>
</dbReference>
<dbReference type="InterPro" id="IPR039421">
    <property type="entry name" value="Type_1_exporter"/>
</dbReference>
<dbReference type="Pfam" id="PF00005">
    <property type="entry name" value="ABC_tran"/>
    <property type="match status" value="1"/>
</dbReference>